<evidence type="ECO:0000259" key="1">
    <source>
        <dbReference type="Pfam" id="PF04248"/>
    </source>
</evidence>
<reference evidence="3" key="1">
    <citation type="journal article" date="2017" name="Int J Environ Stud">
        <title>Does the Miocene-Pliocene relict legume Oxytropis triphylla form nitrogen-fixing nodules with a combination of bacterial strains?</title>
        <authorList>
            <person name="Safronova V."/>
            <person name="Belimov A."/>
            <person name="Sazanova A."/>
            <person name="Kuznetsova I."/>
            <person name="Popova J."/>
            <person name="Andronov E."/>
            <person name="Verkhozina A."/>
            <person name="Tikhonovich I."/>
        </authorList>
    </citation>
    <scope>NUCLEOTIDE SEQUENCE [LARGE SCALE GENOMIC DNA]</scope>
    <source>
        <strain evidence="3">Tri-38</strain>
    </source>
</reference>
<dbReference type="Gene3D" id="2.170.150.40">
    <property type="entry name" value="Domain of unknown function (DUF427)"/>
    <property type="match status" value="2"/>
</dbReference>
<accession>A0A2N9VTN4</accession>
<evidence type="ECO:0000313" key="2">
    <source>
        <dbReference type="EMBL" id="PIO42852.1"/>
    </source>
</evidence>
<dbReference type="PANTHER" id="PTHR34310">
    <property type="entry name" value="DUF427 DOMAIN PROTEIN (AFU_ORTHOLOGUE AFUA_3G02220)"/>
    <property type="match status" value="1"/>
</dbReference>
<proteinExistence type="predicted"/>
<name>A0A2N9VTN4_9HYPH</name>
<feature type="domain" description="DUF427" evidence="1">
    <location>
        <begin position="160"/>
        <end position="252"/>
    </location>
</feature>
<sequence>MPSSQFDLCSLGTVKMSIAYRSSEVPAVLIEPTSRRIRLKLGDQFIADSTEAVVIYENGVRPTYYLPKSDFVGGTLAATAKSEPAPLFGAKTFWSLQSEGVSLPDKVWSYDGAKLGIPELGDYVTVDWRSVRWFEEDQEIFGHPRNVYHRVDTLPSSRLVEVIVDGKPVARTRRAIFLFETGMIARYYFPVDDLVAGTLVPSDYTTYCPYKGAASYYHFDLGGKRHENIVWYYSEPFPESSKIKGLISFYNEKIDEIRVSNGGAA</sequence>
<dbReference type="PANTHER" id="PTHR34310:SF9">
    <property type="entry name" value="BLR5716 PROTEIN"/>
    <property type="match status" value="1"/>
</dbReference>
<dbReference type="EMBL" id="MZMT01000049">
    <property type="protein sequence ID" value="PIO42852.1"/>
    <property type="molecule type" value="Genomic_DNA"/>
</dbReference>
<dbReference type="InterPro" id="IPR007361">
    <property type="entry name" value="DUF427"/>
</dbReference>
<feature type="domain" description="DUF427" evidence="1">
    <location>
        <begin position="38"/>
        <end position="126"/>
    </location>
</feature>
<dbReference type="InterPro" id="IPR038694">
    <property type="entry name" value="DUF427_sf"/>
</dbReference>
<gene>
    <name evidence="2" type="ORF">B5P45_20605</name>
</gene>
<protein>
    <recommendedName>
        <fullName evidence="1">DUF427 domain-containing protein</fullName>
    </recommendedName>
</protein>
<organism evidence="2 3">
    <name type="scientific">Phyllobacterium zundukense</name>
    <dbReference type="NCBI Taxonomy" id="1867719"/>
    <lineage>
        <taxon>Bacteria</taxon>
        <taxon>Pseudomonadati</taxon>
        <taxon>Pseudomonadota</taxon>
        <taxon>Alphaproteobacteria</taxon>
        <taxon>Hyphomicrobiales</taxon>
        <taxon>Phyllobacteriaceae</taxon>
        <taxon>Phyllobacterium</taxon>
    </lineage>
</organism>
<evidence type="ECO:0000313" key="3">
    <source>
        <dbReference type="Proteomes" id="UP000232163"/>
    </source>
</evidence>
<dbReference type="Proteomes" id="UP000232163">
    <property type="component" value="Unassembled WGS sequence"/>
</dbReference>
<comment type="caution">
    <text evidence="2">The sequence shown here is derived from an EMBL/GenBank/DDBJ whole genome shotgun (WGS) entry which is preliminary data.</text>
</comment>
<dbReference type="OrthoDB" id="9815163at2"/>
<dbReference type="AlphaFoldDB" id="A0A2N9VTN4"/>
<dbReference type="Pfam" id="PF04248">
    <property type="entry name" value="NTP_transf_9"/>
    <property type="match status" value="2"/>
</dbReference>
<keyword evidence="3" id="KW-1185">Reference proteome</keyword>